<dbReference type="GO" id="GO:0006310">
    <property type="term" value="P:DNA recombination"/>
    <property type="evidence" value="ECO:0007669"/>
    <property type="project" value="UniProtKB-KW"/>
</dbReference>
<keyword evidence="9" id="KW-0233">DNA recombination</keyword>
<reference evidence="14" key="1">
    <citation type="journal article" date="2019" name="Sci. Rep.">
        <title>Draft genome of Tanacetum cinerariifolium, the natural source of mosquito coil.</title>
        <authorList>
            <person name="Yamashiro T."/>
            <person name="Shiraishi A."/>
            <person name="Satake H."/>
            <person name="Nakayama K."/>
        </authorList>
    </citation>
    <scope>NUCLEOTIDE SEQUENCE</scope>
</reference>
<keyword evidence="2" id="KW-0479">Metal-binding</keyword>
<evidence type="ECO:0000259" key="13">
    <source>
        <dbReference type="Pfam" id="PF13976"/>
    </source>
</evidence>
<organism evidence="14">
    <name type="scientific">Tanacetum cinerariifolium</name>
    <name type="common">Dalmatian daisy</name>
    <name type="synonym">Chrysanthemum cinerariifolium</name>
    <dbReference type="NCBI Taxonomy" id="118510"/>
    <lineage>
        <taxon>Eukaryota</taxon>
        <taxon>Viridiplantae</taxon>
        <taxon>Streptophyta</taxon>
        <taxon>Embryophyta</taxon>
        <taxon>Tracheophyta</taxon>
        <taxon>Spermatophyta</taxon>
        <taxon>Magnoliopsida</taxon>
        <taxon>eudicotyledons</taxon>
        <taxon>Gunneridae</taxon>
        <taxon>Pentapetalae</taxon>
        <taxon>asterids</taxon>
        <taxon>campanulids</taxon>
        <taxon>Asterales</taxon>
        <taxon>Asteraceae</taxon>
        <taxon>Asteroideae</taxon>
        <taxon>Anthemideae</taxon>
        <taxon>Anthemidinae</taxon>
        <taxon>Tanacetum</taxon>
    </lineage>
</organism>
<evidence type="ECO:0000256" key="5">
    <source>
        <dbReference type="ARBA" id="ARBA00022842"/>
    </source>
</evidence>
<keyword evidence="6" id="KW-0229">DNA integration</keyword>
<evidence type="ECO:0000256" key="6">
    <source>
        <dbReference type="ARBA" id="ARBA00022908"/>
    </source>
</evidence>
<evidence type="ECO:0000313" key="14">
    <source>
        <dbReference type="EMBL" id="GEW41869.1"/>
    </source>
</evidence>
<dbReference type="Pfam" id="PF07727">
    <property type="entry name" value="RVT_2"/>
    <property type="match status" value="1"/>
</dbReference>
<dbReference type="InterPro" id="IPR039537">
    <property type="entry name" value="Retrotran_Ty1/copia-like"/>
</dbReference>
<accession>A0A699GUX0</accession>
<gene>
    <name evidence="14" type="ORF">Tci_213845</name>
</gene>
<evidence type="ECO:0000256" key="4">
    <source>
        <dbReference type="ARBA" id="ARBA00022801"/>
    </source>
</evidence>
<dbReference type="Pfam" id="PF13976">
    <property type="entry name" value="gag_pre-integrs"/>
    <property type="match status" value="1"/>
</dbReference>
<evidence type="ECO:0000256" key="10">
    <source>
        <dbReference type="ARBA" id="ARBA00023268"/>
    </source>
</evidence>
<keyword evidence="8" id="KW-0808">Transferase</keyword>
<dbReference type="GO" id="GO:0003887">
    <property type="term" value="F:DNA-directed DNA polymerase activity"/>
    <property type="evidence" value="ECO:0007669"/>
    <property type="project" value="UniProtKB-KW"/>
</dbReference>
<dbReference type="EMBL" id="BKCJ010057564">
    <property type="protein sequence ID" value="GEW41869.1"/>
    <property type="molecule type" value="Genomic_DNA"/>
</dbReference>
<feature type="chain" id="PRO_5025428224" evidence="11">
    <location>
        <begin position="16"/>
        <end position="960"/>
    </location>
</feature>
<dbReference type="PANTHER" id="PTHR42648">
    <property type="entry name" value="TRANSPOSASE, PUTATIVE-RELATED"/>
    <property type="match status" value="1"/>
</dbReference>
<keyword evidence="8" id="KW-0239">DNA-directed DNA polymerase</keyword>
<name>A0A699GUX0_TANCI</name>
<dbReference type="InterPro" id="IPR025724">
    <property type="entry name" value="GAG-pre-integrase_dom"/>
</dbReference>
<evidence type="ECO:0000256" key="9">
    <source>
        <dbReference type="ARBA" id="ARBA00023172"/>
    </source>
</evidence>
<dbReference type="GO" id="GO:0046872">
    <property type="term" value="F:metal ion binding"/>
    <property type="evidence" value="ECO:0007669"/>
    <property type="project" value="UniProtKB-KW"/>
</dbReference>
<proteinExistence type="predicted"/>
<evidence type="ECO:0000259" key="12">
    <source>
        <dbReference type="Pfam" id="PF07727"/>
    </source>
</evidence>
<dbReference type="GO" id="GO:0003964">
    <property type="term" value="F:RNA-directed DNA polymerase activity"/>
    <property type="evidence" value="ECO:0007669"/>
    <property type="project" value="UniProtKB-KW"/>
</dbReference>
<dbReference type="InterPro" id="IPR013103">
    <property type="entry name" value="RVT_2"/>
</dbReference>
<feature type="domain" description="Reverse transcriptase Ty1/copia-type" evidence="12">
    <location>
        <begin position="801"/>
        <end position="957"/>
    </location>
</feature>
<keyword evidence="3" id="KW-0255">Endonuclease</keyword>
<protein>
    <submittedName>
        <fullName evidence="14">Copia protein</fullName>
    </submittedName>
</protein>
<keyword evidence="8" id="KW-0548">Nucleotidyltransferase</keyword>
<keyword evidence="10" id="KW-0511">Multifunctional enzyme</keyword>
<evidence type="ECO:0000256" key="11">
    <source>
        <dbReference type="SAM" id="SignalP"/>
    </source>
</evidence>
<sequence>MYILVILSSVLWVKGFPALSVRSSNAYALDSSYLLVLNTRTSQSRQHDMSESDSDYLSDSVINSFTVRYPVDKILIHIESRKSPIATLFDVDFGRISIHHLPSDVYSFVNHNRVAKDLWERIQLVMQCTSLTKQERECKMYDTFYKFAHIKGESLHQYYLKFTQLINDINIYKMKLEQFHVNTKFLNSLPPEWSKFVTDVKLVKDLHTTNFDQLNGYLKHNELHANESPQYGSIHPTQHYSTIYPSTPLAITYPSVSYPKAHLSIVHQDACPQPQSILQIEYIVSIVNQQTHLAEFPQIDFGLAVPMFKQGDDPIDALNKMIIRANILGTGGNNSCQQRVVKCHNCQREDHMARQYPKPKRKSDATWFRDKVLLVEAQGSIKVLNEKELAFLADPGVAEGPVTQTVITHNAAYQADDFDAYDSNCDDISTAKTALMANLSSYGSVVLTQDINSFAQQDAMILSVFEQLLNQEKETIKTTFNVLKNKSKEKEAKNIDKEISLEKKVKEPNNIVNKIDLGKRFVPQQELSDEQAFLLQNSHPNNNQSASSPVKIEAPQELPKGTHSFRIVAQEPVVTKVNTRRPKDLILQLLHLLLLLSISGGPNCFVVFGLRMLKAYDHIAKIMGYGDYQIGNVIISNVYYVEGLGHNLFFVDQFCDSDLEVAFRKHTCIVRNPKGVALLSRSQKTNLYTLSIRDMMACSPICLLSKASKTKSLLWHKRLSHLSFGAINHLDKNGLVRGLPKLKFKEDHLCSACAMGKSKKQTHKPKSEDTNQEKLYLLHMDLYRPMRVASINGKRNIRTDNGTRQEEGIDFEELFAPVTRIEAIRIFVAKAANKNIMIFQMDVKMDFLYGELKEEVYISQLEGFVDQDNPSHVYKLKKALYGLKQVPRAWYDMLSSFLISQHFSKGAVDPTHFTQKARNDLLLVQIYVDDIIYASTNTAFCNEFANLMTTKLKMSIMEHM</sequence>
<keyword evidence="7" id="KW-0695">RNA-directed DNA polymerase</keyword>
<dbReference type="Pfam" id="PF14223">
    <property type="entry name" value="Retrotran_gag_2"/>
    <property type="match status" value="1"/>
</dbReference>
<evidence type="ECO:0000256" key="8">
    <source>
        <dbReference type="ARBA" id="ARBA00022932"/>
    </source>
</evidence>
<dbReference type="GO" id="GO:0016787">
    <property type="term" value="F:hydrolase activity"/>
    <property type="evidence" value="ECO:0007669"/>
    <property type="project" value="UniProtKB-KW"/>
</dbReference>
<dbReference type="PANTHER" id="PTHR42648:SF11">
    <property type="entry name" value="TRANSPOSON TY4-P GAG-POL POLYPROTEIN"/>
    <property type="match status" value="1"/>
</dbReference>
<keyword evidence="11" id="KW-0732">Signal</keyword>
<dbReference type="AlphaFoldDB" id="A0A699GUX0"/>
<evidence type="ECO:0000256" key="3">
    <source>
        <dbReference type="ARBA" id="ARBA00022759"/>
    </source>
</evidence>
<keyword evidence="5" id="KW-0460">Magnesium</keyword>
<evidence type="ECO:0000256" key="1">
    <source>
        <dbReference type="ARBA" id="ARBA00022722"/>
    </source>
</evidence>
<dbReference type="GO" id="GO:0004519">
    <property type="term" value="F:endonuclease activity"/>
    <property type="evidence" value="ECO:0007669"/>
    <property type="project" value="UniProtKB-KW"/>
</dbReference>
<keyword evidence="4" id="KW-0378">Hydrolase</keyword>
<feature type="signal peptide" evidence="11">
    <location>
        <begin position="1"/>
        <end position="15"/>
    </location>
</feature>
<evidence type="ECO:0000256" key="2">
    <source>
        <dbReference type="ARBA" id="ARBA00022723"/>
    </source>
</evidence>
<comment type="caution">
    <text evidence="14">The sequence shown here is derived from an EMBL/GenBank/DDBJ whole genome shotgun (WGS) entry which is preliminary data.</text>
</comment>
<evidence type="ECO:0000256" key="7">
    <source>
        <dbReference type="ARBA" id="ARBA00022918"/>
    </source>
</evidence>
<dbReference type="GO" id="GO:0015074">
    <property type="term" value="P:DNA integration"/>
    <property type="evidence" value="ECO:0007669"/>
    <property type="project" value="UniProtKB-KW"/>
</dbReference>
<feature type="domain" description="GAG-pre-integrase" evidence="13">
    <location>
        <begin position="686"/>
        <end position="758"/>
    </location>
</feature>
<keyword evidence="1" id="KW-0540">Nuclease</keyword>